<evidence type="ECO:0000256" key="4">
    <source>
        <dbReference type="SAM" id="MobiDB-lite"/>
    </source>
</evidence>
<keyword evidence="1 3" id="KW-0694">RNA-binding</keyword>
<reference evidence="6" key="1">
    <citation type="journal article" date="2020" name="bioRxiv">
        <title>Comparative genomics of Chlamydomonas.</title>
        <authorList>
            <person name="Craig R.J."/>
            <person name="Hasan A.R."/>
            <person name="Ness R.W."/>
            <person name="Keightley P.D."/>
        </authorList>
    </citation>
    <scope>NUCLEOTIDE SEQUENCE</scope>
    <source>
        <strain evidence="6">CCAP 11/70</strain>
    </source>
</reference>
<dbReference type="NCBIfam" id="TIGR00478">
    <property type="entry name" value="tly"/>
    <property type="match status" value="1"/>
</dbReference>
<dbReference type="PROSITE" id="PS50889">
    <property type="entry name" value="S4"/>
    <property type="match status" value="1"/>
</dbReference>
<dbReference type="InterPro" id="IPR002877">
    <property type="entry name" value="RNA_MeTrfase_FtsJ_dom"/>
</dbReference>
<dbReference type="SMART" id="SM00363">
    <property type="entry name" value="S4"/>
    <property type="match status" value="1"/>
</dbReference>
<comment type="similarity">
    <text evidence="2">Belongs to the TlyA family.</text>
</comment>
<dbReference type="InterPro" id="IPR004538">
    <property type="entry name" value="Hemolysin_A/TlyA"/>
</dbReference>
<proteinExistence type="inferred from homology"/>
<dbReference type="InterPro" id="IPR002942">
    <property type="entry name" value="S4_RNA-bd"/>
</dbReference>
<feature type="region of interest" description="Disordered" evidence="4">
    <location>
        <begin position="1"/>
        <end position="53"/>
    </location>
</feature>
<accession>A0A835YBY7</accession>
<evidence type="ECO:0000259" key="5">
    <source>
        <dbReference type="SMART" id="SM00363"/>
    </source>
</evidence>
<dbReference type="PANTHER" id="PTHR32319:SF0">
    <property type="entry name" value="BACTERIAL HEMOLYSIN-LIKE PROTEIN"/>
    <property type="match status" value="1"/>
</dbReference>
<dbReference type="GO" id="GO:0003723">
    <property type="term" value="F:RNA binding"/>
    <property type="evidence" value="ECO:0007669"/>
    <property type="project" value="UniProtKB-KW"/>
</dbReference>
<dbReference type="Pfam" id="PF01728">
    <property type="entry name" value="FtsJ"/>
    <property type="match status" value="1"/>
</dbReference>
<dbReference type="CDD" id="cd00165">
    <property type="entry name" value="S4"/>
    <property type="match status" value="1"/>
</dbReference>
<keyword evidence="7" id="KW-1185">Reference proteome</keyword>
<dbReference type="OrthoDB" id="449109at2759"/>
<comment type="caution">
    <text evidence="6">The sequence shown here is derived from an EMBL/GenBank/DDBJ whole genome shotgun (WGS) entry which is preliminary data.</text>
</comment>
<dbReference type="PANTHER" id="PTHR32319">
    <property type="entry name" value="BACTERIAL HEMOLYSIN-LIKE PROTEIN"/>
    <property type="match status" value="1"/>
</dbReference>
<dbReference type="Gene3D" id="3.10.290.10">
    <property type="entry name" value="RNA-binding S4 domain"/>
    <property type="match status" value="1"/>
</dbReference>
<dbReference type="InterPro" id="IPR047048">
    <property type="entry name" value="TlyA"/>
</dbReference>
<dbReference type="Pfam" id="PF01479">
    <property type="entry name" value="S4"/>
    <property type="match status" value="1"/>
</dbReference>
<dbReference type="EMBL" id="JAEHOE010000012">
    <property type="protein sequence ID" value="KAG2498021.1"/>
    <property type="molecule type" value="Genomic_DNA"/>
</dbReference>
<dbReference type="InterPro" id="IPR029063">
    <property type="entry name" value="SAM-dependent_MTases_sf"/>
</dbReference>
<sequence length="373" mass="39368">MLRGPSGISGRHLSPRRSLSTRTVPRATGSEAASAPAEKTDEPVPKATKGPKQRMRLDEYCMTLAPQFSRNVIQSFILQGKVRVGDKVVTKAGTPVVVGPGGPVVVIDSEQPRYVCRAGLKLEKALEHWGIDVSGLTVLDSGQSTGGFTDCLLQHGAAKVYGIDVGHGQLADKIRHDERVVVMEKFNLRHLQPQHLPELVDMATLDLSFISLLLVIRGVTSVLKPQGRLVALIKPQFEAGRRQVGPGGLVKDPKVHAEVIERITTGIAAHGYELLGVTESPIKGDRSGNTEFLAHFLRRPELAKEAVAGAAVQAAEAEQAEGSEAAGEAPGDGATGAGAQGQGEEGRGRGSGAEAGEGGKGGQRVRKGRRGRL</sequence>
<organism evidence="6 7">
    <name type="scientific">Edaphochlamys debaryana</name>
    <dbReference type="NCBI Taxonomy" id="47281"/>
    <lineage>
        <taxon>Eukaryota</taxon>
        <taxon>Viridiplantae</taxon>
        <taxon>Chlorophyta</taxon>
        <taxon>core chlorophytes</taxon>
        <taxon>Chlorophyceae</taxon>
        <taxon>CS clade</taxon>
        <taxon>Chlamydomonadales</taxon>
        <taxon>Chlamydomonadales incertae sedis</taxon>
        <taxon>Edaphochlamys</taxon>
    </lineage>
</organism>
<dbReference type="CDD" id="cd02440">
    <property type="entry name" value="AdoMet_MTases"/>
    <property type="match status" value="1"/>
</dbReference>
<dbReference type="SUPFAM" id="SSF53335">
    <property type="entry name" value="S-adenosyl-L-methionine-dependent methyltransferases"/>
    <property type="match status" value="1"/>
</dbReference>
<dbReference type="GO" id="GO:0008168">
    <property type="term" value="F:methyltransferase activity"/>
    <property type="evidence" value="ECO:0007669"/>
    <property type="project" value="InterPro"/>
</dbReference>
<feature type="domain" description="RNA-binding S4" evidence="5">
    <location>
        <begin position="55"/>
        <end position="123"/>
    </location>
</feature>
<dbReference type="InterPro" id="IPR036986">
    <property type="entry name" value="S4_RNA-bd_sf"/>
</dbReference>
<dbReference type="Gene3D" id="3.40.50.150">
    <property type="entry name" value="Vaccinia Virus protein VP39"/>
    <property type="match status" value="1"/>
</dbReference>
<evidence type="ECO:0000256" key="1">
    <source>
        <dbReference type="ARBA" id="ARBA00022884"/>
    </source>
</evidence>
<name>A0A835YBY7_9CHLO</name>
<feature type="compositionally biased region" description="Basic residues" evidence="4">
    <location>
        <begin position="363"/>
        <end position="373"/>
    </location>
</feature>
<dbReference type="GO" id="GO:0032259">
    <property type="term" value="P:methylation"/>
    <property type="evidence" value="ECO:0007669"/>
    <property type="project" value="InterPro"/>
</dbReference>
<feature type="region of interest" description="Disordered" evidence="4">
    <location>
        <begin position="314"/>
        <end position="373"/>
    </location>
</feature>
<evidence type="ECO:0000313" key="6">
    <source>
        <dbReference type="EMBL" id="KAG2498021.1"/>
    </source>
</evidence>
<dbReference type="Proteomes" id="UP000612055">
    <property type="component" value="Unassembled WGS sequence"/>
</dbReference>
<feature type="compositionally biased region" description="Gly residues" evidence="4">
    <location>
        <begin position="333"/>
        <end position="362"/>
    </location>
</feature>
<feature type="compositionally biased region" description="Low complexity" evidence="4">
    <location>
        <begin position="314"/>
        <end position="332"/>
    </location>
</feature>
<protein>
    <recommendedName>
        <fullName evidence="5">RNA-binding S4 domain-containing protein</fullName>
    </recommendedName>
</protein>
<gene>
    <name evidence="6" type="ORF">HYH03_004279</name>
</gene>
<dbReference type="AlphaFoldDB" id="A0A835YBY7"/>
<evidence type="ECO:0000256" key="3">
    <source>
        <dbReference type="PROSITE-ProRule" id="PRU00182"/>
    </source>
</evidence>
<evidence type="ECO:0000313" key="7">
    <source>
        <dbReference type="Proteomes" id="UP000612055"/>
    </source>
</evidence>
<evidence type="ECO:0000256" key="2">
    <source>
        <dbReference type="ARBA" id="ARBA00029460"/>
    </source>
</evidence>
<dbReference type="SUPFAM" id="SSF55174">
    <property type="entry name" value="Alpha-L RNA-binding motif"/>
    <property type="match status" value="1"/>
</dbReference>